<dbReference type="Gene3D" id="3.90.550.10">
    <property type="entry name" value="Spore Coat Polysaccharide Biosynthesis Protein SpsA, Chain A"/>
    <property type="match status" value="1"/>
</dbReference>
<evidence type="ECO:0000259" key="1">
    <source>
        <dbReference type="Pfam" id="PF00535"/>
    </source>
</evidence>
<dbReference type="CDD" id="cd00761">
    <property type="entry name" value="Glyco_tranf_GTA_type"/>
    <property type="match status" value="1"/>
</dbReference>
<proteinExistence type="predicted"/>
<name>A0ABW0GRQ1_9MICO</name>
<organism evidence="2 3">
    <name type="scientific">Aquipuribacter nitratireducens</name>
    <dbReference type="NCBI Taxonomy" id="650104"/>
    <lineage>
        <taxon>Bacteria</taxon>
        <taxon>Bacillati</taxon>
        <taxon>Actinomycetota</taxon>
        <taxon>Actinomycetes</taxon>
        <taxon>Micrococcales</taxon>
        <taxon>Intrasporangiaceae</taxon>
        <taxon>Aquipuribacter</taxon>
    </lineage>
</organism>
<accession>A0ABW0GRQ1</accession>
<evidence type="ECO:0000313" key="2">
    <source>
        <dbReference type="EMBL" id="MFC5382248.1"/>
    </source>
</evidence>
<keyword evidence="2" id="KW-0808">Transferase</keyword>
<dbReference type="PANTHER" id="PTHR43646">
    <property type="entry name" value="GLYCOSYLTRANSFERASE"/>
    <property type="match status" value="1"/>
</dbReference>
<feature type="domain" description="Glycosyltransferase 2-like" evidence="1">
    <location>
        <begin position="58"/>
        <end position="174"/>
    </location>
</feature>
<dbReference type="EMBL" id="JBHSLD010000015">
    <property type="protein sequence ID" value="MFC5382248.1"/>
    <property type="molecule type" value="Genomic_DNA"/>
</dbReference>
<evidence type="ECO:0000313" key="3">
    <source>
        <dbReference type="Proteomes" id="UP001596122"/>
    </source>
</evidence>
<dbReference type="RefSeq" id="WP_340271270.1">
    <property type="nucleotide sequence ID" value="NZ_JBBEOG010000010.1"/>
</dbReference>
<dbReference type="EC" id="2.4.-.-" evidence="2"/>
<dbReference type="Proteomes" id="UP001596122">
    <property type="component" value="Unassembled WGS sequence"/>
</dbReference>
<keyword evidence="3" id="KW-1185">Reference proteome</keyword>
<dbReference type="SUPFAM" id="SSF53448">
    <property type="entry name" value="Nucleotide-diphospho-sugar transferases"/>
    <property type="match status" value="1"/>
</dbReference>
<dbReference type="Pfam" id="PF00535">
    <property type="entry name" value="Glycos_transf_2"/>
    <property type="match status" value="1"/>
</dbReference>
<dbReference type="PANTHER" id="PTHR43646:SF3">
    <property type="entry name" value="SLR1566 PROTEIN"/>
    <property type="match status" value="1"/>
</dbReference>
<dbReference type="GO" id="GO:0016757">
    <property type="term" value="F:glycosyltransferase activity"/>
    <property type="evidence" value="ECO:0007669"/>
    <property type="project" value="UniProtKB-KW"/>
</dbReference>
<keyword evidence="2" id="KW-0328">Glycosyltransferase</keyword>
<comment type="caution">
    <text evidence="2">The sequence shown here is derived from an EMBL/GenBank/DDBJ whole genome shotgun (WGS) entry which is preliminary data.</text>
</comment>
<sequence length="381" mass="39603">MSRLAGRARRAALARALTRILTRTGTVLAVGLTVHTVRNARLLRRPPDEPPAVRGRVSVLVPARDEATTLPRLLACLAEQTGVPDLEVLVCDDRSSDATADVVRAAAARDPRVRLVPGREPPPGWLGKPHACHQLGREATGEVLVFVDADVTLAPHAVAATVALLRGSGLDLVSPYPRQLAGSAGERLVQPLLQWSWLTTLPLGRAERSPRASLAAANGQLLAVDATAYRRAGGHAAVAGEVLEDIGLLRAVKRSGGRGVPCDGSGVAACRMYTSWAQVEAGYTKSLWSAFGSPAGAAAVMGVLALAYVWPAAAALAGSRVGAVGYAAGVLGRYVAAEATGGRSLPDALAHPLSVLAAAWLTARSLHGRRHGTLTWKGRGL</sequence>
<protein>
    <submittedName>
        <fullName evidence="2">Glycosyltransferase</fullName>
        <ecNumber evidence="2">2.4.-.-</ecNumber>
    </submittedName>
</protein>
<dbReference type="InterPro" id="IPR029044">
    <property type="entry name" value="Nucleotide-diphossugar_trans"/>
</dbReference>
<reference evidence="3" key="1">
    <citation type="journal article" date="2019" name="Int. J. Syst. Evol. Microbiol.">
        <title>The Global Catalogue of Microorganisms (GCM) 10K type strain sequencing project: providing services to taxonomists for standard genome sequencing and annotation.</title>
        <authorList>
            <consortium name="The Broad Institute Genomics Platform"/>
            <consortium name="The Broad Institute Genome Sequencing Center for Infectious Disease"/>
            <person name="Wu L."/>
            <person name="Ma J."/>
        </authorList>
    </citation>
    <scope>NUCLEOTIDE SEQUENCE [LARGE SCALE GENOMIC DNA]</scope>
    <source>
        <strain evidence="3">CCUG 43114</strain>
    </source>
</reference>
<dbReference type="InterPro" id="IPR001173">
    <property type="entry name" value="Glyco_trans_2-like"/>
</dbReference>
<gene>
    <name evidence="2" type="ORF">ACFPJ6_15875</name>
</gene>